<protein>
    <submittedName>
        <fullName evidence="1">Uncharacterized protein</fullName>
    </submittedName>
</protein>
<comment type="caution">
    <text evidence="1">The sequence shown here is derived from an EMBL/GenBank/DDBJ whole genome shotgun (WGS) entry which is preliminary data.</text>
</comment>
<keyword evidence="2" id="KW-1185">Reference proteome</keyword>
<reference evidence="1" key="1">
    <citation type="journal article" date="2020" name="Stud. Mycol.">
        <title>101 Dothideomycetes genomes: a test case for predicting lifestyles and emergence of pathogens.</title>
        <authorList>
            <person name="Haridas S."/>
            <person name="Albert R."/>
            <person name="Binder M."/>
            <person name="Bloem J."/>
            <person name="Labutti K."/>
            <person name="Salamov A."/>
            <person name="Andreopoulos B."/>
            <person name="Baker S."/>
            <person name="Barry K."/>
            <person name="Bills G."/>
            <person name="Bluhm B."/>
            <person name="Cannon C."/>
            <person name="Castanera R."/>
            <person name="Culley D."/>
            <person name="Daum C."/>
            <person name="Ezra D."/>
            <person name="Gonzalez J."/>
            <person name="Henrissat B."/>
            <person name="Kuo A."/>
            <person name="Liang C."/>
            <person name="Lipzen A."/>
            <person name="Lutzoni F."/>
            <person name="Magnuson J."/>
            <person name="Mondo S."/>
            <person name="Nolan M."/>
            <person name="Ohm R."/>
            <person name="Pangilinan J."/>
            <person name="Park H.-J."/>
            <person name="Ramirez L."/>
            <person name="Alfaro M."/>
            <person name="Sun H."/>
            <person name="Tritt A."/>
            <person name="Yoshinaga Y."/>
            <person name="Zwiers L.-H."/>
            <person name="Turgeon B."/>
            <person name="Goodwin S."/>
            <person name="Spatafora J."/>
            <person name="Crous P."/>
            <person name="Grigoriev I."/>
        </authorList>
    </citation>
    <scope>NUCLEOTIDE SEQUENCE</scope>
    <source>
        <strain evidence="1">ATCC 200398</strain>
    </source>
</reference>
<evidence type="ECO:0000313" key="1">
    <source>
        <dbReference type="EMBL" id="KAF2469152.1"/>
    </source>
</evidence>
<organism evidence="1 2">
    <name type="scientific">Lindgomyces ingoldianus</name>
    <dbReference type="NCBI Taxonomy" id="673940"/>
    <lineage>
        <taxon>Eukaryota</taxon>
        <taxon>Fungi</taxon>
        <taxon>Dikarya</taxon>
        <taxon>Ascomycota</taxon>
        <taxon>Pezizomycotina</taxon>
        <taxon>Dothideomycetes</taxon>
        <taxon>Pleosporomycetidae</taxon>
        <taxon>Pleosporales</taxon>
        <taxon>Lindgomycetaceae</taxon>
        <taxon>Lindgomyces</taxon>
    </lineage>
</organism>
<sequence>MSFLRGYYSGTIDQHTVPHYAYRNSHSGLNQEDNDMNIFPGPEPGNTTAAPSASNVENSNCYDNTPSMHLSESTLTNNNNSYNSLSTLSTHPERISLDEESREENVVSPPLSSSPSLCTKPDMSDAESHLRLSLPYPYCLYQPPSRHPSVKVDANTFDHEAASILEPIWQDLDLLRRTTREMMPPSDFVFQVKSYEEVVEGRMHRIGEFIVGKVGQGEGREMEMEGRLM</sequence>
<evidence type="ECO:0000313" key="2">
    <source>
        <dbReference type="Proteomes" id="UP000799755"/>
    </source>
</evidence>
<dbReference type="Proteomes" id="UP000799755">
    <property type="component" value="Unassembled WGS sequence"/>
</dbReference>
<proteinExistence type="predicted"/>
<dbReference type="EMBL" id="MU003513">
    <property type="protein sequence ID" value="KAF2469152.1"/>
    <property type="molecule type" value="Genomic_DNA"/>
</dbReference>
<name>A0ACB6QS74_9PLEO</name>
<gene>
    <name evidence="1" type="ORF">BDR25DRAFT_315607</name>
</gene>
<accession>A0ACB6QS74</accession>